<evidence type="ECO:0000256" key="1">
    <source>
        <dbReference type="SAM" id="MobiDB-lite"/>
    </source>
</evidence>
<evidence type="ECO:0000313" key="2">
    <source>
        <dbReference type="EMBL" id="SNS73844.1"/>
    </source>
</evidence>
<sequence length="67" mass="7471">MDIRISPLSQSQDSRWQVIFDGHKVTFNNEADARNFASTLLERLQAPHDLPDDGQSQQTDASGNRGS</sequence>
<gene>
    <name evidence="2" type="ORF">SAMN05216255_3198</name>
</gene>
<name>A0A239H0P1_9PSED</name>
<accession>A0A239H0P1</accession>
<feature type="compositionally biased region" description="Polar residues" evidence="1">
    <location>
        <begin position="54"/>
        <end position="67"/>
    </location>
</feature>
<dbReference type="AlphaFoldDB" id="A0A239H0P1"/>
<organism evidence="2 3">
    <name type="scientific">Pseudomonas segetis</name>
    <dbReference type="NCBI Taxonomy" id="298908"/>
    <lineage>
        <taxon>Bacteria</taxon>
        <taxon>Pseudomonadati</taxon>
        <taxon>Pseudomonadota</taxon>
        <taxon>Gammaproteobacteria</taxon>
        <taxon>Pseudomonadales</taxon>
        <taxon>Pseudomonadaceae</taxon>
        <taxon>Pseudomonas</taxon>
    </lineage>
</organism>
<evidence type="ECO:0000313" key="3">
    <source>
        <dbReference type="Proteomes" id="UP000242915"/>
    </source>
</evidence>
<dbReference type="Proteomes" id="UP000242915">
    <property type="component" value="Unassembled WGS sequence"/>
</dbReference>
<proteinExistence type="predicted"/>
<dbReference type="EMBL" id="FZOG01000004">
    <property type="protein sequence ID" value="SNS73844.1"/>
    <property type="molecule type" value="Genomic_DNA"/>
</dbReference>
<reference evidence="3" key="1">
    <citation type="submission" date="2017-06" db="EMBL/GenBank/DDBJ databases">
        <authorList>
            <person name="Varghese N."/>
            <person name="Submissions S."/>
        </authorList>
    </citation>
    <scope>NUCLEOTIDE SEQUENCE [LARGE SCALE GENOMIC DNA]</scope>
    <source>
        <strain evidence="3">CIP 108523</strain>
    </source>
</reference>
<feature type="region of interest" description="Disordered" evidence="1">
    <location>
        <begin position="43"/>
        <end position="67"/>
    </location>
</feature>
<keyword evidence="3" id="KW-1185">Reference proteome</keyword>
<protein>
    <submittedName>
        <fullName evidence="2">Uncharacterized protein</fullName>
    </submittedName>
</protein>